<dbReference type="GO" id="GO:0032259">
    <property type="term" value="P:methylation"/>
    <property type="evidence" value="ECO:0007669"/>
    <property type="project" value="UniProtKB-KW"/>
</dbReference>
<dbReference type="PANTHER" id="PTHR18895">
    <property type="entry name" value="HEMK METHYLTRANSFERASE"/>
    <property type="match status" value="1"/>
</dbReference>
<evidence type="ECO:0000256" key="1">
    <source>
        <dbReference type="ARBA" id="ARBA00012771"/>
    </source>
</evidence>
<keyword evidence="3 7" id="KW-0808">Transferase</keyword>
<evidence type="ECO:0000256" key="2">
    <source>
        <dbReference type="ARBA" id="ARBA00022603"/>
    </source>
</evidence>
<evidence type="ECO:0000313" key="7">
    <source>
        <dbReference type="EMBL" id="BAM99602.1"/>
    </source>
</evidence>
<evidence type="ECO:0000256" key="4">
    <source>
        <dbReference type="ARBA" id="ARBA00022691"/>
    </source>
</evidence>
<accession>M4ZSH5</accession>
<dbReference type="EMBL" id="AP012548">
    <property type="protein sequence ID" value="BAM99602.1"/>
    <property type="molecule type" value="Genomic_DNA"/>
</dbReference>
<dbReference type="PATRIC" id="fig|1229512.3.peg.306"/>
<sequence>MGSFDKFYRVFQNTLQDLYPEPKELESIFFLLTTHIFQCDKTTILLRISRKEKIHFVTYDKLIKKLWELKKNRPIQYVIGHAYFFGMKFIVNEKVFIPRPETEELVSWILQDHNNKKDGHHNTPTIQVFDIGTGSGCISITLKKKKPEFLHIYAMDSDQEALDIAKKNAKLHNVKISLKNVDILKGGMAIPTKINKNSVHIIVSNPPYIRLSEKKLLHPNIVQYEPYQALFVPDKTPLIFYQKISFWIKKRLTGIVYIYFEINQFIYLDIIDLLKKMGFLNIEIRRDFQGFFRMVRAIYYANK</sequence>
<evidence type="ECO:0000256" key="3">
    <source>
        <dbReference type="ARBA" id="ARBA00022679"/>
    </source>
</evidence>
<dbReference type="KEGG" id="blp:BPAA_310"/>
<dbReference type="EC" id="2.1.1.297" evidence="1"/>
<dbReference type="STRING" id="1229512.BPAA_310"/>
<comment type="catalytic activity">
    <reaction evidence="5">
        <text>L-glutaminyl-[peptide chain release factor] + S-adenosyl-L-methionine = N(5)-methyl-L-glutaminyl-[peptide chain release factor] + S-adenosyl-L-homocysteine + H(+)</text>
        <dbReference type="Rhea" id="RHEA:42896"/>
        <dbReference type="Rhea" id="RHEA-COMP:10271"/>
        <dbReference type="Rhea" id="RHEA-COMP:10272"/>
        <dbReference type="ChEBI" id="CHEBI:15378"/>
        <dbReference type="ChEBI" id="CHEBI:30011"/>
        <dbReference type="ChEBI" id="CHEBI:57856"/>
        <dbReference type="ChEBI" id="CHEBI:59789"/>
        <dbReference type="ChEBI" id="CHEBI:61891"/>
        <dbReference type="EC" id="2.1.1.297"/>
    </reaction>
</comment>
<name>M4ZSH5_9FLAO</name>
<evidence type="ECO:0000256" key="5">
    <source>
        <dbReference type="ARBA" id="ARBA00048391"/>
    </source>
</evidence>
<dbReference type="Proteomes" id="UP000011815">
    <property type="component" value="Chromosome"/>
</dbReference>
<protein>
    <recommendedName>
        <fullName evidence="1">peptide chain release factor N(5)-glutamine methyltransferase</fullName>
        <ecNumber evidence="1">2.1.1.297</ecNumber>
    </recommendedName>
</protein>
<dbReference type="eggNOG" id="COG2890">
    <property type="taxonomic scope" value="Bacteria"/>
</dbReference>
<dbReference type="GO" id="GO:0003676">
    <property type="term" value="F:nucleic acid binding"/>
    <property type="evidence" value="ECO:0007669"/>
    <property type="project" value="InterPro"/>
</dbReference>
<keyword evidence="4" id="KW-0949">S-adenosyl-L-methionine</keyword>
<dbReference type="InterPro" id="IPR004556">
    <property type="entry name" value="HemK-like"/>
</dbReference>
<dbReference type="SUPFAM" id="SSF53335">
    <property type="entry name" value="S-adenosyl-L-methionine-dependent methyltransferases"/>
    <property type="match status" value="1"/>
</dbReference>
<proteinExistence type="predicted"/>
<keyword evidence="2 7" id="KW-0489">Methyltransferase</keyword>
<dbReference type="PANTHER" id="PTHR18895:SF74">
    <property type="entry name" value="MTRF1L RELEASE FACTOR GLUTAMINE METHYLTRANSFERASE"/>
    <property type="match status" value="1"/>
</dbReference>
<dbReference type="PROSITE" id="PS00092">
    <property type="entry name" value="N6_MTASE"/>
    <property type="match status" value="1"/>
</dbReference>
<dbReference type="AlphaFoldDB" id="M4ZSH5"/>
<organism evidence="7 8">
    <name type="scientific">Blattabacterium cuenoti BPAA</name>
    <dbReference type="NCBI Taxonomy" id="1229512"/>
    <lineage>
        <taxon>Bacteria</taxon>
        <taxon>Pseudomonadati</taxon>
        <taxon>Bacteroidota</taxon>
        <taxon>Flavobacteriia</taxon>
        <taxon>Flavobacteriales</taxon>
        <taxon>Blattabacteriaceae</taxon>
        <taxon>Blattabacterium</taxon>
    </lineage>
</organism>
<dbReference type="Gene3D" id="3.40.50.150">
    <property type="entry name" value="Vaccinia Virus protein VP39"/>
    <property type="match status" value="1"/>
</dbReference>
<dbReference type="InterPro" id="IPR050320">
    <property type="entry name" value="N5-glutamine_MTase"/>
</dbReference>
<reference evidence="7 8" key="1">
    <citation type="journal article" date="2013" name="Biol. Lett.">
        <title>Maintenance of essential amino acid synthesis pathways in the Blattabacterium cuenoti symbiont of a wood-feeding cockroach.</title>
        <authorList>
            <person name="Tokuda G."/>
            <person name="Elbourne L.D.H."/>
            <person name="Kinjo Y."/>
            <person name="Saitoh S."/>
            <person name="Sabree Z."/>
            <person name="Hojo M."/>
            <person name="Yamada A."/>
            <person name="Hayashi Y."/>
            <person name="Shigenobu S."/>
            <person name="Bandi C."/>
            <person name="Paulsen I.T."/>
            <person name="Watanabe H."/>
            <person name="Lo N."/>
        </authorList>
    </citation>
    <scope>NUCLEOTIDE SEQUENCE [LARGE SCALE GENOMIC DNA]</scope>
    <source>
        <strain evidence="7 8">BPAA</strain>
    </source>
</reference>
<gene>
    <name evidence="7" type="ORF">BPAA_310</name>
</gene>
<evidence type="ECO:0000259" key="6">
    <source>
        <dbReference type="Pfam" id="PF05175"/>
    </source>
</evidence>
<dbReference type="Pfam" id="PF05175">
    <property type="entry name" value="MTS"/>
    <property type="match status" value="1"/>
</dbReference>
<dbReference type="Gene3D" id="1.10.8.10">
    <property type="entry name" value="DNA helicase RuvA subunit, C-terminal domain"/>
    <property type="match status" value="1"/>
</dbReference>
<feature type="domain" description="Methyltransferase small" evidence="6">
    <location>
        <begin position="125"/>
        <end position="210"/>
    </location>
</feature>
<dbReference type="InterPro" id="IPR029063">
    <property type="entry name" value="SAM-dependent_MTases_sf"/>
</dbReference>
<dbReference type="CDD" id="cd02440">
    <property type="entry name" value="AdoMet_MTases"/>
    <property type="match status" value="1"/>
</dbReference>
<evidence type="ECO:0000313" key="8">
    <source>
        <dbReference type="Proteomes" id="UP000011815"/>
    </source>
</evidence>
<dbReference type="InterPro" id="IPR007848">
    <property type="entry name" value="Small_mtfrase_dom"/>
</dbReference>
<dbReference type="GO" id="GO:0102559">
    <property type="term" value="F:peptide chain release factor N(5)-glutamine methyltransferase activity"/>
    <property type="evidence" value="ECO:0007669"/>
    <property type="project" value="UniProtKB-EC"/>
</dbReference>
<dbReference type="HOGENOM" id="CLU_018398_3_2_10"/>
<dbReference type="NCBIfam" id="TIGR00536">
    <property type="entry name" value="hemK_fam"/>
    <property type="match status" value="1"/>
</dbReference>
<dbReference type="InterPro" id="IPR002052">
    <property type="entry name" value="DNA_methylase_N6_adenine_CS"/>
</dbReference>
<dbReference type="RefSeq" id="WP_015429921.1">
    <property type="nucleotide sequence ID" value="NC_020510.1"/>
</dbReference>